<evidence type="ECO:0000313" key="8">
    <source>
        <dbReference type="Proteomes" id="UP000016930"/>
    </source>
</evidence>
<dbReference type="Proteomes" id="UP000016930">
    <property type="component" value="Unassembled WGS sequence"/>
</dbReference>
<dbReference type="PROSITE" id="PS52012">
    <property type="entry name" value="CFEM"/>
    <property type="match status" value="1"/>
</dbReference>
<organism evidence="7 8">
    <name type="scientific">Ceriporiopsis subvermispora (strain B)</name>
    <name type="common">White-rot fungus</name>
    <name type="synonym">Gelatoporia subvermispora</name>
    <dbReference type="NCBI Taxonomy" id="914234"/>
    <lineage>
        <taxon>Eukaryota</taxon>
        <taxon>Fungi</taxon>
        <taxon>Dikarya</taxon>
        <taxon>Basidiomycota</taxon>
        <taxon>Agaricomycotina</taxon>
        <taxon>Agaricomycetes</taxon>
        <taxon>Polyporales</taxon>
        <taxon>Gelatoporiaceae</taxon>
        <taxon>Gelatoporia</taxon>
    </lineage>
</organism>
<dbReference type="HOGENOM" id="CLU_094660_1_0_1"/>
<evidence type="ECO:0000256" key="4">
    <source>
        <dbReference type="ARBA" id="ARBA00023157"/>
    </source>
</evidence>
<reference evidence="7 8" key="1">
    <citation type="journal article" date="2012" name="Proc. Natl. Acad. Sci. U.S.A.">
        <title>Comparative genomics of Ceriporiopsis subvermispora and Phanerochaete chrysosporium provide insight into selective ligninolysis.</title>
        <authorList>
            <person name="Fernandez-Fueyo E."/>
            <person name="Ruiz-Duenas F.J."/>
            <person name="Ferreira P."/>
            <person name="Floudas D."/>
            <person name="Hibbett D.S."/>
            <person name="Canessa P."/>
            <person name="Larrondo L.F."/>
            <person name="James T.Y."/>
            <person name="Seelenfreund D."/>
            <person name="Lobos S."/>
            <person name="Polanco R."/>
            <person name="Tello M."/>
            <person name="Honda Y."/>
            <person name="Watanabe T."/>
            <person name="Watanabe T."/>
            <person name="Ryu J.S."/>
            <person name="Kubicek C.P."/>
            <person name="Schmoll M."/>
            <person name="Gaskell J."/>
            <person name="Hammel K.E."/>
            <person name="St John F.J."/>
            <person name="Vanden Wymelenberg A."/>
            <person name="Sabat G."/>
            <person name="Splinter BonDurant S."/>
            <person name="Syed K."/>
            <person name="Yadav J.S."/>
            <person name="Doddapaneni H."/>
            <person name="Subramanian V."/>
            <person name="Lavin J.L."/>
            <person name="Oguiza J.A."/>
            <person name="Perez G."/>
            <person name="Pisabarro A.G."/>
            <person name="Ramirez L."/>
            <person name="Santoyo F."/>
            <person name="Master E."/>
            <person name="Coutinho P.M."/>
            <person name="Henrissat B."/>
            <person name="Lombard V."/>
            <person name="Magnuson J.K."/>
            <person name="Kuees U."/>
            <person name="Hori C."/>
            <person name="Igarashi K."/>
            <person name="Samejima M."/>
            <person name="Held B.W."/>
            <person name="Barry K.W."/>
            <person name="LaButti K.M."/>
            <person name="Lapidus A."/>
            <person name="Lindquist E.A."/>
            <person name="Lucas S.M."/>
            <person name="Riley R."/>
            <person name="Salamov A.A."/>
            <person name="Hoffmeister D."/>
            <person name="Schwenk D."/>
            <person name="Hadar Y."/>
            <person name="Yarden O."/>
            <person name="de Vries R.P."/>
            <person name="Wiebenga A."/>
            <person name="Stenlid J."/>
            <person name="Eastwood D."/>
            <person name="Grigoriev I.V."/>
            <person name="Berka R.M."/>
            <person name="Blanchette R.A."/>
            <person name="Kersten P."/>
            <person name="Martinez A.T."/>
            <person name="Vicuna R."/>
            <person name="Cullen D."/>
        </authorList>
    </citation>
    <scope>NUCLEOTIDE SEQUENCE [LARGE SCALE GENOMIC DNA]</scope>
    <source>
        <strain evidence="7 8">B</strain>
    </source>
</reference>
<protein>
    <recommendedName>
        <fullName evidence="6">CFEM domain-containing protein</fullName>
    </recommendedName>
</protein>
<feature type="signal peptide" evidence="5">
    <location>
        <begin position="1"/>
        <end position="26"/>
    </location>
</feature>
<dbReference type="EMBL" id="KB445808">
    <property type="protein sequence ID" value="EMD32901.1"/>
    <property type="molecule type" value="Genomic_DNA"/>
</dbReference>
<evidence type="ECO:0000256" key="3">
    <source>
        <dbReference type="ARBA" id="ARBA00022729"/>
    </source>
</evidence>
<keyword evidence="3 5" id="KW-0732">Signal</keyword>
<dbReference type="InterPro" id="IPR008427">
    <property type="entry name" value="Extracellular_membr_CFEM_dom"/>
</dbReference>
<sequence>MAYQLPRSLLLLAVLTLGGTFVAAQASLIPPPATSASSSSSVSGSSASGSGTLASSSGSGSITASASGSSSISASPTSTASFPSLSGFSSCVDNCLSLAVSDANCTSVVDVQCFCANTTSFTQGLVSCISPQCISDLPSAEALAQSFCALASPSVSLSFPAPSPNATSSSHASSSSGASSSASSSSVSVATVSVTMTTGAPNPSTSTNAAPVVLGGQVGWTTLGAMGTLLGALMVL</sequence>
<dbReference type="AlphaFoldDB" id="M2R1Z7"/>
<dbReference type="OrthoDB" id="3267106at2759"/>
<evidence type="ECO:0000259" key="6">
    <source>
        <dbReference type="PROSITE" id="PS52012"/>
    </source>
</evidence>
<dbReference type="GO" id="GO:0005576">
    <property type="term" value="C:extracellular region"/>
    <property type="evidence" value="ECO:0007669"/>
    <property type="project" value="UniProtKB-SubCell"/>
</dbReference>
<comment type="subcellular location">
    <subcellularLocation>
        <location evidence="1">Secreted</location>
    </subcellularLocation>
</comment>
<gene>
    <name evidence="7" type="ORF">CERSUDRAFT_126421</name>
</gene>
<feature type="domain" description="CFEM" evidence="6">
    <location>
        <begin position="62"/>
        <end position="175"/>
    </location>
</feature>
<keyword evidence="2" id="KW-0964">Secreted</keyword>
<proteinExistence type="predicted"/>
<feature type="chain" id="PRO_5004024023" description="CFEM domain-containing protein" evidence="5">
    <location>
        <begin position="27"/>
        <end position="236"/>
    </location>
</feature>
<evidence type="ECO:0000313" key="7">
    <source>
        <dbReference type="EMBL" id="EMD32901.1"/>
    </source>
</evidence>
<accession>M2R1Z7</accession>
<evidence type="ECO:0000256" key="2">
    <source>
        <dbReference type="ARBA" id="ARBA00022525"/>
    </source>
</evidence>
<evidence type="ECO:0000256" key="5">
    <source>
        <dbReference type="SAM" id="SignalP"/>
    </source>
</evidence>
<name>M2R1Z7_CERS8</name>
<evidence type="ECO:0000256" key="1">
    <source>
        <dbReference type="ARBA" id="ARBA00004613"/>
    </source>
</evidence>
<keyword evidence="4" id="KW-1015">Disulfide bond</keyword>
<dbReference type="Pfam" id="PF05730">
    <property type="entry name" value="CFEM"/>
    <property type="match status" value="1"/>
</dbReference>
<keyword evidence="8" id="KW-1185">Reference proteome</keyword>